<dbReference type="SUPFAM" id="SSF52047">
    <property type="entry name" value="RNI-like"/>
    <property type="match status" value="1"/>
</dbReference>
<feature type="compositionally biased region" description="Acidic residues" evidence="1">
    <location>
        <begin position="601"/>
        <end position="610"/>
    </location>
</feature>
<gene>
    <name evidence="2" type="ORF">LTR36_008513</name>
</gene>
<accession>A0AAV9JT86</accession>
<dbReference type="AlphaFoldDB" id="A0AAV9JT86"/>
<protein>
    <recommendedName>
        <fullName evidence="4">F-box domain-containing protein</fullName>
    </recommendedName>
</protein>
<feature type="compositionally biased region" description="Gly residues" evidence="1">
    <location>
        <begin position="590"/>
        <end position="599"/>
    </location>
</feature>
<feature type="region of interest" description="Disordered" evidence="1">
    <location>
        <begin position="588"/>
        <end position="610"/>
    </location>
</feature>
<organism evidence="2 3">
    <name type="scientific">Oleoguttula mirabilis</name>
    <dbReference type="NCBI Taxonomy" id="1507867"/>
    <lineage>
        <taxon>Eukaryota</taxon>
        <taxon>Fungi</taxon>
        <taxon>Dikarya</taxon>
        <taxon>Ascomycota</taxon>
        <taxon>Pezizomycotina</taxon>
        <taxon>Dothideomycetes</taxon>
        <taxon>Dothideomycetidae</taxon>
        <taxon>Mycosphaerellales</taxon>
        <taxon>Teratosphaeriaceae</taxon>
        <taxon>Oleoguttula</taxon>
    </lineage>
</organism>
<sequence length="610" mass="68959">MARKLTFDDLETEIKALIIRPSDLKNVCLVSKQLHEIAVKPLYRNISFDLGGTNDTRLAGLLNPHNKGLKHIRRIRLYLANVRDRCNQKQQANFATRMLLEFLPEDVLEEFRWDDAWCPWEPFSTDNLLLLYKKQRRMKWLEVMDLDREVLPELKKNPKIQRDMFSHARKLALYPENRTSLNLCHFFVEKTTEVLEELIVHTNFDSDDPRGHSPPPGFPASSIDSRELHDSATGPGLLSRTIFSHMVPFEKCTPFKNLRSLHLHKVSLRYSTDTWCKFVDFTNLEHLSIYNCSGADSLFGQLCKSSNLPRQLKVLEIQHKDNAENEALIALDGFLCLVSGIRDLVLDMEHVKTLPAAAGIARHGKTLELLNVHCSQESIHVTTSVGDAEELVWDTEEFQKICNACTGLEQLSCAWPQTSLIRSPSEEWKAFETSALGHLKEMVTLHISTFPTNKPSTQLLPRTVYEQLLQGLAQRIFEMAKNGVPEPVDLTTGDAPAPDPPTDSVAESLTTTKSGRLHLLGFGISDKIYEREDSKNQILFLRSTCLSALGDIKTYAAPIGWVLRQFVEPRSEVLDFVLPRATTVPCRESGGLGSSGRWGGNEDDDGEFDV</sequence>
<proteinExistence type="predicted"/>
<dbReference type="EMBL" id="JAVFHQ010000006">
    <property type="protein sequence ID" value="KAK4548740.1"/>
    <property type="molecule type" value="Genomic_DNA"/>
</dbReference>
<name>A0AAV9JT86_9PEZI</name>
<keyword evidence="3" id="KW-1185">Reference proteome</keyword>
<evidence type="ECO:0008006" key="4">
    <source>
        <dbReference type="Google" id="ProtNLM"/>
    </source>
</evidence>
<dbReference type="Proteomes" id="UP001324427">
    <property type="component" value="Unassembled WGS sequence"/>
</dbReference>
<dbReference type="InterPro" id="IPR032675">
    <property type="entry name" value="LRR_dom_sf"/>
</dbReference>
<evidence type="ECO:0000313" key="2">
    <source>
        <dbReference type="EMBL" id="KAK4548740.1"/>
    </source>
</evidence>
<evidence type="ECO:0000256" key="1">
    <source>
        <dbReference type="SAM" id="MobiDB-lite"/>
    </source>
</evidence>
<dbReference type="Gene3D" id="3.80.10.10">
    <property type="entry name" value="Ribonuclease Inhibitor"/>
    <property type="match status" value="1"/>
</dbReference>
<evidence type="ECO:0000313" key="3">
    <source>
        <dbReference type="Proteomes" id="UP001324427"/>
    </source>
</evidence>
<reference evidence="2 3" key="1">
    <citation type="submission" date="2021-11" db="EMBL/GenBank/DDBJ databases">
        <title>Black yeast isolated from Biological Soil Crust.</title>
        <authorList>
            <person name="Kurbessoian T."/>
        </authorList>
    </citation>
    <scope>NUCLEOTIDE SEQUENCE [LARGE SCALE GENOMIC DNA]</scope>
    <source>
        <strain evidence="2 3">CCFEE 5522</strain>
    </source>
</reference>
<comment type="caution">
    <text evidence="2">The sequence shown here is derived from an EMBL/GenBank/DDBJ whole genome shotgun (WGS) entry which is preliminary data.</text>
</comment>
<feature type="region of interest" description="Disordered" evidence="1">
    <location>
        <begin position="205"/>
        <end position="225"/>
    </location>
</feature>